<reference evidence="1 2" key="1">
    <citation type="submission" date="2024-01" db="EMBL/GenBank/DDBJ databases">
        <title>The genomes of 5 underutilized Papilionoideae crops provide insights into root nodulation and disease resistanc.</title>
        <authorList>
            <person name="Jiang F."/>
        </authorList>
    </citation>
    <scope>NUCLEOTIDE SEQUENCE [LARGE SCALE GENOMIC DNA]</scope>
    <source>
        <strain evidence="1">LVBAO_FW01</strain>
        <tissue evidence="1">Leaves</tissue>
    </source>
</reference>
<dbReference type="AlphaFoldDB" id="A0AAN9KEI0"/>
<sequence length="246" mass="27934">MAFKLELKETLLDVRGVAWYLAPLRGTNMNLGQPSYSIQNSPCFQLGPLSPLRSEMGRHWWLDRNRHGHSCPSGYHSGMNHLSIVSLYTWLLENHIPGWKQLGKSPQTQYRAVRTYVMPLSMNMTHGGSNTGKSQRCTSCCFLSPTMYVILDLNNCLDHLQTRKDHPNFKNRHDSCGSTRSWTLILCGSLCTYEHMQESYPSFKFLLPLNVNRKDSRSYLDDALLNFLASPAQDEGAADLSLCSMP</sequence>
<dbReference type="EMBL" id="JAYMYQ010000008">
    <property type="protein sequence ID" value="KAK7316005.1"/>
    <property type="molecule type" value="Genomic_DNA"/>
</dbReference>
<comment type="caution">
    <text evidence="1">The sequence shown here is derived from an EMBL/GenBank/DDBJ whole genome shotgun (WGS) entry which is preliminary data.</text>
</comment>
<proteinExistence type="predicted"/>
<evidence type="ECO:0000313" key="1">
    <source>
        <dbReference type="EMBL" id="KAK7316005.1"/>
    </source>
</evidence>
<dbReference type="Proteomes" id="UP001367508">
    <property type="component" value="Unassembled WGS sequence"/>
</dbReference>
<keyword evidence="2" id="KW-1185">Reference proteome</keyword>
<name>A0AAN9KEI0_CANGL</name>
<gene>
    <name evidence="1" type="ORF">VNO77_34608</name>
</gene>
<accession>A0AAN9KEI0</accession>
<protein>
    <submittedName>
        <fullName evidence="1">Uncharacterized protein</fullName>
    </submittedName>
</protein>
<organism evidence="1 2">
    <name type="scientific">Canavalia gladiata</name>
    <name type="common">Sword bean</name>
    <name type="synonym">Dolichos gladiatus</name>
    <dbReference type="NCBI Taxonomy" id="3824"/>
    <lineage>
        <taxon>Eukaryota</taxon>
        <taxon>Viridiplantae</taxon>
        <taxon>Streptophyta</taxon>
        <taxon>Embryophyta</taxon>
        <taxon>Tracheophyta</taxon>
        <taxon>Spermatophyta</taxon>
        <taxon>Magnoliopsida</taxon>
        <taxon>eudicotyledons</taxon>
        <taxon>Gunneridae</taxon>
        <taxon>Pentapetalae</taxon>
        <taxon>rosids</taxon>
        <taxon>fabids</taxon>
        <taxon>Fabales</taxon>
        <taxon>Fabaceae</taxon>
        <taxon>Papilionoideae</taxon>
        <taxon>50 kb inversion clade</taxon>
        <taxon>NPAAA clade</taxon>
        <taxon>indigoferoid/millettioid clade</taxon>
        <taxon>Phaseoleae</taxon>
        <taxon>Canavalia</taxon>
    </lineage>
</organism>
<evidence type="ECO:0000313" key="2">
    <source>
        <dbReference type="Proteomes" id="UP001367508"/>
    </source>
</evidence>